<dbReference type="GO" id="GO:0016811">
    <property type="term" value="F:hydrolase activity, acting on carbon-nitrogen (but not peptide) bonds, in linear amides"/>
    <property type="evidence" value="ECO:0007669"/>
    <property type="project" value="TreeGrafter"/>
</dbReference>
<sequence>MSTGTMNDDQARGGAAGDGWHRWQELARREVVDLAREGLVVVPLGATEQHGPFLPTGTDIMLSTRAVEGALDLAAPECDRPLILAQFLGIGCSAHHLPFGGTISLPPQVMIDVLVASMLSMAESGVSRIVLVNGHGGNTGVCHAAASEAASRSDLTIAALDYWEMASPPDPAAPGHAGAFETSLMLAVRPDLVAADRERAGRDDVAQPGRGVYARDVWSGIDGFTDHPARADATRGAETLGGIERNLAARLLGLAESMP</sequence>
<dbReference type="InterPro" id="IPR003785">
    <property type="entry name" value="Creatininase/forma_Hydrolase"/>
</dbReference>
<gene>
    <name evidence="1" type="ORF">LEUCIP111803_00380</name>
</gene>
<organism evidence="1 2">
    <name type="scientific">Leucobacter soli</name>
    <dbReference type="NCBI Taxonomy" id="2812850"/>
    <lineage>
        <taxon>Bacteria</taxon>
        <taxon>Bacillati</taxon>
        <taxon>Actinomycetota</taxon>
        <taxon>Actinomycetes</taxon>
        <taxon>Micrococcales</taxon>
        <taxon>Microbacteriaceae</taxon>
        <taxon>Leucobacter</taxon>
    </lineage>
</organism>
<dbReference type="PANTHER" id="PTHR35005">
    <property type="entry name" value="3-DEHYDRO-SCYLLO-INOSOSE HYDROLASE"/>
    <property type="match status" value="1"/>
</dbReference>
<accession>A0A916NFT7</accession>
<protein>
    <recommendedName>
        <fullName evidence="3">Creatinine amidohydrolase</fullName>
    </recommendedName>
</protein>
<dbReference type="Proteomes" id="UP000693892">
    <property type="component" value="Unassembled WGS sequence"/>
</dbReference>
<evidence type="ECO:0008006" key="3">
    <source>
        <dbReference type="Google" id="ProtNLM"/>
    </source>
</evidence>
<dbReference type="AlphaFoldDB" id="A0A916NFT7"/>
<dbReference type="EMBL" id="CAJVAP010000003">
    <property type="protein sequence ID" value="CAG7600352.1"/>
    <property type="molecule type" value="Genomic_DNA"/>
</dbReference>
<reference evidence="1" key="1">
    <citation type="submission" date="2021-06" db="EMBL/GenBank/DDBJ databases">
        <authorList>
            <person name="Criscuolo A."/>
        </authorList>
    </citation>
    <scope>NUCLEOTIDE SEQUENCE</scope>
    <source>
        <strain evidence="1">CIP111803</strain>
    </source>
</reference>
<dbReference type="GO" id="GO:0009231">
    <property type="term" value="P:riboflavin biosynthetic process"/>
    <property type="evidence" value="ECO:0007669"/>
    <property type="project" value="TreeGrafter"/>
</dbReference>
<keyword evidence="2" id="KW-1185">Reference proteome</keyword>
<evidence type="ECO:0000313" key="1">
    <source>
        <dbReference type="EMBL" id="CAG7600352.1"/>
    </source>
</evidence>
<evidence type="ECO:0000313" key="2">
    <source>
        <dbReference type="Proteomes" id="UP000693892"/>
    </source>
</evidence>
<dbReference type="PANTHER" id="PTHR35005:SF1">
    <property type="entry name" value="2-AMINO-5-FORMYLAMINO-6-RIBOSYLAMINOPYRIMIDIN-4(3H)-ONE 5'-MONOPHOSPHATE DEFORMYLASE"/>
    <property type="match status" value="1"/>
</dbReference>
<name>A0A916NFT7_9MICO</name>
<dbReference type="Pfam" id="PF02633">
    <property type="entry name" value="Creatininase"/>
    <property type="match status" value="1"/>
</dbReference>
<proteinExistence type="predicted"/>
<dbReference type="RefSeq" id="WP_218114030.1">
    <property type="nucleotide sequence ID" value="NZ_CAJVAP010000003.1"/>
</dbReference>
<comment type="caution">
    <text evidence="1">The sequence shown here is derived from an EMBL/GenBank/DDBJ whole genome shotgun (WGS) entry which is preliminary data.</text>
</comment>